<protein>
    <submittedName>
        <fullName evidence="1">Uncharacterized protein</fullName>
    </submittedName>
</protein>
<comment type="caution">
    <text evidence="1">The sequence shown here is derived from an EMBL/GenBank/DDBJ whole genome shotgun (WGS) entry which is preliminary data.</text>
</comment>
<sequence>MKNSRSSYESKEIKELSRAMKKYSAELAKDPKAAKAFLVAAGIITEKGNFRAPYKGLCILLDQA</sequence>
<evidence type="ECO:0000313" key="1">
    <source>
        <dbReference type="EMBL" id="NLR65911.1"/>
    </source>
</evidence>
<evidence type="ECO:0000313" key="2">
    <source>
        <dbReference type="Proteomes" id="UP000570474"/>
    </source>
</evidence>
<gene>
    <name evidence="1" type="ORF">HGH92_16520</name>
</gene>
<dbReference type="RefSeq" id="WP_168871875.1">
    <property type="nucleotide sequence ID" value="NZ_JABAIA010000002.1"/>
</dbReference>
<name>A0A847S2Z3_9BACT</name>
<dbReference type="EMBL" id="JABAIA010000002">
    <property type="protein sequence ID" value="NLR65911.1"/>
    <property type="molecule type" value="Genomic_DNA"/>
</dbReference>
<dbReference type="Proteomes" id="UP000570474">
    <property type="component" value="Unassembled WGS sequence"/>
</dbReference>
<keyword evidence="2" id="KW-1185">Reference proteome</keyword>
<accession>A0A847S2Z3</accession>
<proteinExistence type="predicted"/>
<organism evidence="1 2">
    <name type="scientific">Chitinophaga varians</name>
    <dbReference type="NCBI Taxonomy" id="2202339"/>
    <lineage>
        <taxon>Bacteria</taxon>
        <taxon>Pseudomonadati</taxon>
        <taxon>Bacteroidota</taxon>
        <taxon>Chitinophagia</taxon>
        <taxon>Chitinophagales</taxon>
        <taxon>Chitinophagaceae</taxon>
        <taxon>Chitinophaga</taxon>
    </lineage>
</organism>
<reference evidence="1 2" key="1">
    <citation type="submission" date="2020-04" db="EMBL/GenBank/DDBJ databases">
        <authorList>
            <person name="Yin C."/>
        </authorList>
    </citation>
    <scope>NUCLEOTIDE SEQUENCE [LARGE SCALE GENOMIC DNA]</scope>
    <source>
        <strain evidence="1 2">Ae27</strain>
    </source>
</reference>
<dbReference type="AlphaFoldDB" id="A0A847S2Z3"/>